<proteinExistence type="inferred from homology"/>
<dbReference type="InterPro" id="IPR000558">
    <property type="entry name" value="Histone_H2B"/>
</dbReference>
<dbReference type="CDD" id="cd22910">
    <property type="entry name" value="HFD_H2B"/>
    <property type="match status" value="1"/>
</dbReference>
<dbReference type="GO" id="GO:0005634">
    <property type="term" value="C:nucleus"/>
    <property type="evidence" value="ECO:0007669"/>
    <property type="project" value="UniProtKB-ARBA"/>
</dbReference>
<dbReference type="InterPro" id="IPR007125">
    <property type="entry name" value="H2A/H2B/H3"/>
</dbReference>
<name>A0AAV7ZNT6_9EUKA</name>
<dbReference type="InterPro" id="IPR009072">
    <property type="entry name" value="Histone-fold"/>
</dbReference>
<evidence type="ECO:0000259" key="2">
    <source>
        <dbReference type="Pfam" id="PF00125"/>
    </source>
</evidence>
<dbReference type="Proteomes" id="UP001146793">
    <property type="component" value="Unassembled WGS sequence"/>
</dbReference>
<dbReference type="EMBL" id="JANTQA010000029">
    <property type="protein sequence ID" value="KAJ3441625.1"/>
    <property type="molecule type" value="Genomic_DNA"/>
</dbReference>
<dbReference type="AlphaFoldDB" id="A0AAV7ZNT6"/>
<protein>
    <submittedName>
        <fullName evidence="3">Histone h2b</fullName>
    </submittedName>
</protein>
<dbReference type="PANTHER" id="PTHR23428">
    <property type="entry name" value="HISTONE H2B"/>
    <property type="match status" value="1"/>
</dbReference>
<dbReference type="PRINTS" id="PR00621">
    <property type="entry name" value="HISTONEH2B"/>
</dbReference>
<accession>A0AAV7ZNT6</accession>
<dbReference type="GO" id="GO:0046982">
    <property type="term" value="F:protein heterodimerization activity"/>
    <property type="evidence" value="ECO:0007669"/>
    <property type="project" value="InterPro"/>
</dbReference>
<dbReference type="SMART" id="SM00427">
    <property type="entry name" value="H2B"/>
    <property type="match status" value="1"/>
</dbReference>
<gene>
    <name evidence="3" type="ORF">M0812_13638</name>
</gene>
<dbReference type="GO" id="GO:0000786">
    <property type="term" value="C:nucleosome"/>
    <property type="evidence" value="ECO:0007669"/>
    <property type="project" value="InterPro"/>
</dbReference>
<sequence>MSKKTVNKEEETKKRKRRVETYSTYVYKVLKQVHPEVGIPNKAMRIMNSFVIDVFDRLALESSNFARFHKKGTISCREVQSATKLLLPVEIAIHAVSEGTKAITKYSYATYKW</sequence>
<comment type="similarity">
    <text evidence="1">Belongs to the histone H2B family.</text>
</comment>
<dbReference type="GO" id="GO:0003677">
    <property type="term" value="F:DNA binding"/>
    <property type="evidence" value="ECO:0007669"/>
    <property type="project" value="InterPro"/>
</dbReference>
<evidence type="ECO:0000313" key="3">
    <source>
        <dbReference type="EMBL" id="KAJ3441625.1"/>
    </source>
</evidence>
<dbReference type="GO" id="GO:0030527">
    <property type="term" value="F:structural constituent of chromatin"/>
    <property type="evidence" value="ECO:0007669"/>
    <property type="project" value="InterPro"/>
</dbReference>
<dbReference type="FunFam" id="1.10.20.10:FF:000043">
    <property type="entry name" value="Histone H2B"/>
    <property type="match status" value="1"/>
</dbReference>
<evidence type="ECO:0000256" key="1">
    <source>
        <dbReference type="ARBA" id="ARBA00006846"/>
    </source>
</evidence>
<organism evidence="3 4">
    <name type="scientific">Anaeramoeba flamelloides</name>
    <dbReference type="NCBI Taxonomy" id="1746091"/>
    <lineage>
        <taxon>Eukaryota</taxon>
        <taxon>Metamonada</taxon>
        <taxon>Anaeramoebidae</taxon>
        <taxon>Anaeramoeba</taxon>
    </lineage>
</organism>
<dbReference type="SUPFAM" id="SSF47113">
    <property type="entry name" value="Histone-fold"/>
    <property type="match status" value="1"/>
</dbReference>
<reference evidence="3" key="1">
    <citation type="submission" date="2022-08" db="EMBL/GenBank/DDBJ databases">
        <title>Novel sulphate-reducing endosymbionts in the free-living metamonad Anaeramoeba.</title>
        <authorList>
            <person name="Jerlstrom-Hultqvist J."/>
            <person name="Cepicka I."/>
            <person name="Gallot-Lavallee L."/>
            <person name="Salas-Leiva D."/>
            <person name="Curtis B.A."/>
            <person name="Zahonova K."/>
            <person name="Pipaliya S."/>
            <person name="Dacks J."/>
            <person name="Roger A.J."/>
        </authorList>
    </citation>
    <scope>NUCLEOTIDE SEQUENCE</scope>
    <source>
        <strain evidence="3">Busselton2</strain>
    </source>
</reference>
<evidence type="ECO:0000313" key="4">
    <source>
        <dbReference type="Proteomes" id="UP001146793"/>
    </source>
</evidence>
<dbReference type="Pfam" id="PF00125">
    <property type="entry name" value="Histone"/>
    <property type="match status" value="1"/>
</dbReference>
<comment type="caution">
    <text evidence="3">The sequence shown here is derived from an EMBL/GenBank/DDBJ whole genome shotgun (WGS) entry which is preliminary data.</text>
</comment>
<feature type="domain" description="Core Histone H2A/H2B/H3" evidence="2">
    <location>
        <begin position="4"/>
        <end position="85"/>
    </location>
</feature>
<dbReference type="Gene3D" id="1.10.20.10">
    <property type="entry name" value="Histone, subunit A"/>
    <property type="match status" value="1"/>
</dbReference>